<proteinExistence type="predicted"/>
<dbReference type="EMBL" id="VUNS01000018">
    <property type="protein sequence ID" value="MST98370.1"/>
    <property type="molecule type" value="Genomic_DNA"/>
</dbReference>
<keyword evidence="4 6" id="KW-1133">Transmembrane helix</keyword>
<evidence type="ECO:0000313" key="7">
    <source>
        <dbReference type="EMBL" id="MST98370.1"/>
    </source>
</evidence>
<organism evidence="7 8">
    <name type="scientific">Victivallis lenta</name>
    <dbReference type="NCBI Taxonomy" id="2606640"/>
    <lineage>
        <taxon>Bacteria</taxon>
        <taxon>Pseudomonadati</taxon>
        <taxon>Lentisphaerota</taxon>
        <taxon>Lentisphaeria</taxon>
        <taxon>Victivallales</taxon>
        <taxon>Victivallaceae</taxon>
        <taxon>Victivallis</taxon>
    </lineage>
</organism>
<keyword evidence="3 6" id="KW-0812">Transmembrane</keyword>
<sequence length="255" mass="28218">MRRPFTLIELLVVIAIIAILASMLLPALNSARDRAKDAKCTGNHKQVIAAQLMYSGDNNGRMVVNTMGRPFGDVLLGVKLNAAPNWDYTPDSKFASYISPGSKQVLVCPFHIGADSKQFDGWQTNGMYMGVWDTSYTNNTDKTGAYMNMINSANVFYMVNKVRRPSELHVYADTAQYGSGDYFKVPRGINQYSHISNGVGVPSGGTDSGIWLGHHDSANVSFIDGHTARRNSSELRNGVMQVRKVITKQLERRMM</sequence>
<dbReference type="NCBIfam" id="TIGR02532">
    <property type="entry name" value="IV_pilin_GFxxxE"/>
    <property type="match status" value="1"/>
</dbReference>
<dbReference type="RefSeq" id="WP_154419396.1">
    <property type="nucleotide sequence ID" value="NZ_DBFCGB010000091.1"/>
</dbReference>
<evidence type="ECO:0000256" key="2">
    <source>
        <dbReference type="ARBA" id="ARBA00022481"/>
    </source>
</evidence>
<keyword evidence="8" id="KW-1185">Reference proteome</keyword>
<reference evidence="7 8" key="1">
    <citation type="submission" date="2019-08" db="EMBL/GenBank/DDBJ databases">
        <title>In-depth cultivation of the pig gut microbiome towards novel bacterial diversity and tailored functional studies.</title>
        <authorList>
            <person name="Wylensek D."/>
            <person name="Hitch T.C.A."/>
            <person name="Clavel T."/>
        </authorList>
    </citation>
    <scope>NUCLEOTIDE SEQUENCE [LARGE SCALE GENOMIC DNA]</scope>
    <source>
        <strain evidence="7 8">BBE-744-WT-12</strain>
    </source>
</reference>
<dbReference type="AlphaFoldDB" id="A0A844G3M1"/>
<dbReference type="Gene3D" id="3.30.700.10">
    <property type="entry name" value="Glycoprotein, Type 4 Pilin"/>
    <property type="match status" value="1"/>
</dbReference>
<accession>A0A844G3M1</accession>
<keyword evidence="2" id="KW-0488">Methylation</keyword>
<dbReference type="PANTHER" id="PTHR30093">
    <property type="entry name" value="GENERAL SECRETION PATHWAY PROTEIN G"/>
    <property type="match status" value="1"/>
</dbReference>
<evidence type="ECO:0000256" key="5">
    <source>
        <dbReference type="ARBA" id="ARBA00023136"/>
    </source>
</evidence>
<evidence type="ECO:0000313" key="8">
    <source>
        <dbReference type="Proteomes" id="UP000435649"/>
    </source>
</evidence>
<dbReference type="InterPro" id="IPR045584">
    <property type="entry name" value="Pilin-like"/>
</dbReference>
<feature type="transmembrane region" description="Helical" evidence="6">
    <location>
        <begin position="7"/>
        <end position="28"/>
    </location>
</feature>
<keyword evidence="5 6" id="KW-0472">Membrane</keyword>
<evidence type="ECO:0000256" key="3">
    <source>
        <dbReference type="ARBA" id="ARBA00022692"/>
    </source>
</evidence>
<comment type="subcellular location">
    <subcellularLocation>
        <location evidence="1">Membrane</location>
        <topology evidence="1">Single-pass membrane protein</topology>
    </subcellularLocation>
</comment>
<evidence type="ECO:0000256" key="4">
    <source>
        <dbReference type="ARBA" id="ARBA00022989"/>
    </source>
</evidence>
<dbReference type="PANTHER" id="PTHR30093:SF44">
    <property type="entry name" value="TYPE II SECRETION SYSTEM CORE PROTEIN G"/>
    <property type="match status" value="1"/>
</dbReference>
<dbReference type="Proteomes" id="UP000435649">
    <property type="component" value="Unassembled WGS sequence"/>
</dbReference>
<protein>
    <submittedName>
        <fullName evidence="7">Type II secretion system protein</fullName>
    </submittedName>
</protein>
<gene>
    <name evidence="7" type="ORF">FYJ85_15115</name>
</gene>
<dbReference type="SUPFAM" id="SSF54523">
    <property type="entry name" value="Pili subunits"/>
    <property type="match status" value="1"/>
</dbReference>
<name>A0A844G3M1_9BACT</name>
<comment type="caution">
    <text evidence="7">The sequence shown here is derived from an EMBL/GenBank/DDBJ whole genome shotgun (WGS) entry which is preliminary data.</text>
</comment>
<evidence type="ECO:0000256" key="6">
    <source>
        <dbReference type="SAM" id="Phobius"/>
    </source>
</evidence>
<evidence type="ECO:0000256" key="1">
    <source>
        <dbReference type="ARBA" id="ARBA00004167"/>
    </source>
</evidence>
<dbReference type="GO" id="GO:0016020">
    <property type="term" value="C:membrane"/>
    <property type="evidence" value="ECO:0007669"/>
    <property type="project" value="UniProtKB-SubCell"/>
</dbReference>
<dbReference type="InterPro" id="IPR012902">
    <property type="entry name" value="N_methyl_site"/>
</dbReference>